<evidence type="ECO:0000313" key="3">
    <source>
        <dbReference type="EMBL" id="KAA5605072.1"/>
    </source>
</evidence>
<dbReference type="PANTHER" id="PTHR13343:SF17">
    <property type="entry name" value="CELLULAR REPRESSOR OF E1A-STIMULATED GENES, ISOFORM A"/>
    <property type="match status" value="1"/>
</dbReference>
<name>A0A5M6IA97_9PROT</name>
<dbReference type="SUPFAM" id="SSF50475">
    <property type="entry name" value="FMN-binding split barrel"/>
    <property type="match status" value="1"/>
</dbReference>
<comment type="caution">
    <text evidence="3">The sequence shown here is derived from an EMBL/GenBank/DDBJ whole genome shotgun (WGS) entry which is preliminary data.</text>
</comment>
<dbReference type="Pfam" id="PF13883">
    <property type="entry name" value="CREG_beta-barrel"/>
    <property type="match status" value="1"/>
</dbReference>
<dbReference type="Gene3D" id="3.20.180.10">
    <property type="entry name" value="PNP-oxidase-like"/>
    <property type="match status" value="1"/>
</dbReference>
<dbReference type="PANTHER" id="PTHR13343">
    <property type="entry name" value="CREG1 PROTEIN"/>
    <property type="match status" value="1"/>
</dbReference>
<evidence type="ECO:0000259" key="2">
    <source>
        <dbReference type="Pfam" id="PF13883"/>
    </source>
</evidence>
<dbReference type="Gene3D" id="2.30.110.10">
    <property type="entry name" value="Electron Transport, Fmn-binding Protein, Chain A"/>
    <property type="match status" value="1"/>
</dbReference>
<protein>
    <recommendedName>
        <fullName evidence="2">CREG-like beta-barrel domain-containing protein</fullName>
    </recommendedName>
</protein>
<dbReference type="OrthoDB" id="9814594at2"/>
<organism evidence="3 4">
    <name type="scientific">Roseospira marina</name>
    <dbReference type="NCBI Taxonomy" id="140057"/>
    <lineage>
        <taxon>Bacteria</taxon>
        <taxon>Pseudomonadati</taxon>
        <taxon>Pseudomonadota</taxon>
        <taxon>Alphaproteobacteria</taxon>
        <taxon>Rhodospirillales</taxon>
        <taxon>Rhodospirillaceae</taxon>
        <taxon>Roseospira</taxon>
    </lineage>
</organism>
<feature type="compositionally biased region" description="Polar residues" evidence="1">
    <location>
        <begin position="13"/>
        <end position="24"/>
    </location>
</feature>
<accession>A0A5M6IA97</accession>
<sequence>MRRCGHGIMRQTHMMQSLNRSGPSRTKRADCAAMSDPSAPRPEFSRSHAARRLVRGADRAALSTIGAGLEPEGGAPFASLVTLATNGAGAPLLLLSSLAEHTRNVIADSRSALLITDSTVPHANPQEDARVTLVGRLHADPEPASRGRFLARHPAAARYAAFADFAMYRLAVDRVHVVEGFGVAYQIDDPAAYRVPPAIAAAFSAAEADACARLNETRGRDLARLCRGRAVRAVALDADGLDLCPESASDPDSAAPAYRVAFPGPLDGPEALDAALDTILDGAP</sequence>
<dbReference type="GO" id="GO:0005737">
    <property type="term" value="C:cytoplasm"/>
    <property type="evidence" value="ECO:0007669"/>
    <property type="project" value="UniProtKB-ARBA"/>
</dbReference>
<reference evidence="3 4" key="1">
    <citation type="submission" date="2019-09" db="EMBL/GenBank/DDBJ databases">
        <title>Genome sequence of Roseospira marina, one of the more divergent members of the non-sulfur purple photosynthetic bacterial family, the Rhodospirillaceae.</title>
        <authorList>
            <person name="Meyer T."/>
            <person name="Kyndt J."/>
        </authorList>
    </citation>
    <scope>NUCLEOTIDE SEQUENCE [LARGE SCALE GENOMIC DNA]</scope>
    <source>
        <strain evidence="3 4">DSM 15113</strain>
    </source>
</reference>
<gene>
    <name evidence="3" type="ORF">F1188_12350</name>
</gene>
<dbReference type="AlphaFoldDB" id="A0A5M6IA97"/>
<dbReference type="InterPro" id="IPR055343">
    <property type="entry name" value="CREG_beta-barrel"/>
</dbReference>
<proteinExistence type="predicted"/>
<feature type="domain" description="CREG-like beta-barrel" evidence="2">
    <location>
        <begin position="48"/>
        <end position="193"/>
    </location>
</feature>
<dbReference type="EMBL" id="VWPJ01000011">
    <property type="protein sequence ID" value="KAA5605072.1"/>
    <property type="molecule type" value="Genomic_DNA"/>
</dbReference>
<dbReference type="Proteomes" id="UP000324065">
    <property type="component" value="Unassembled WGS sequence"/>
</dbReference>
<evidence type="ECO:0000313" key="4">
    <source>
        <dbReference type="Proteomes" id="UP000324065"/>
    </source>
</evidence>
<dbReference type="InterPro" id="IPR012349">
    <property type="entry name" value="Split_barrel_FMN-bd"/>
</dbReference>
<evidence type="ECO:0000256" key="1">
    <source>
        <dbReference type="SAM" id="MobiDB-lite"/>
    </source>
</evidence>
<dbReference type="InterPro" id="IPR037119">
    <property type="entry name" value="Haem_oxidase_HugZ-like_sf"/>
</dbReference>
<feature type="region of interest" description="Disordered" evidence="1">
    <location>
        <begin position="1"/>
        <end position="47"/>
    </location>
</feature>
<keyword evidence="4" id="KW-1185">Reference proteome</keyword>